<keyword evidence="3" id="KW-0150">Chloroplast</keyword>
<accession>A0A2P2KPD4</accession>
<dbReference type="InterPro" id="IPR013626">
    <property type="entry name" value="PaO"/>
</dbReference>
<evidence type="ECO:0000256" key="12">
    <source>
        <dbReference type="ARBA" id="ARBA00023014"/>
    </source>
</evidence>
<dbReference type="InterPro" id="IPR050584">
    <property type="entry name" value="Cholesterol_7-desaturase"/>
</dbReference>
<evidence type="ECO:0000256" key="10">
    <source>
        <dbReference type="ARBA" id="ARBA00023002"/>
    </source>
</evidence>
<sequence length="544" mass="61645">MSALELSFVASIHIPTSPTKTQFTKPKFLNFPFRSIPSSDFSKIHRNTTATKDFKVSTTLSSSPSSVSTESIDAPEPELEPDTHGEKFDWFSHWYPVMPVCDLDKRVPHAKKVMGLDVVVWWDRNEGAWKVFDDACPHRLAPLSEGRIDQFGRLQCVYHGWCFGGSGDCKFIPQAPPHGPPVHTFKKACAAAYPSTVHHDIVWFWPNTDPQYKDIIMKKQPPTIPPLDDPSFTKLMGNRDIPYGYDVLIENLMDPSHVPYAHYGIMQTRQPKEKRDREGGRPVELSVKKLDVNGFIGKQEWGSNRFIAPCIFYAYIDPLADQANGTVSPAETENQPPVQRNMALIFICVPVSPGYSRLIWTFPRNFGVWIDKIVPRWIFHLGQNLILDSDLYLLHVEERKIMDIGIANWQKACFLPTKADALVVGFRRWLNKYAGGQVDWRGKYSGALPPTPPREQLMDRYWSHVVNCSSCHAAYKGLNALEVILQVVSIFSVGLGAAAKQASMPALARNTLVVTAVVCFAASRWLAHFIYKNLRYHDYNHAFR</sequence>
<evidence type="ECO:0000256" key="3">
    <source>
        <dbReference type="ARBA" id="ARBA00022528"/>
    </source>
</evidence>
<feature type="region of interest" description="Disordered" evidence="14">
    <location>
        <begin position="55"/>
        <end position="81"/>
    </location>
</feature>
<dbReference type="InterPro" id="IPR017941">
    <property type="entry name" value="Rieske_2Fe-2S"/>
</dbReference>
<evidence type="ECO:0000256" key="2">
    <source>
        <dbReference type="ARBA" id="ARBA00004370"/>
    </source>
</evidence>
<feature type="compositionally biased region" description="Low complexity" evidence="14">
    <location>
        <begin position="57"/>
        <end position="71"/>
    </location>
</feature>
<proteinExistence type="predicted"/>
<keyword evidence="11" id="KW-0408">Iron</keyword>
<evidence type="ECO:0000256" key="1">
    <source>
        <dbReference type="ARBA" id="ARBA00004229"/>
    </source>
</evidence>
<feature type="domain" description="Rieske" evidence="15">
    <location>
        <begin position="94"/>
        <end position="204"/>
    </location>
</feature>
<protein>
    <submittedName>
        <fullName evidence="16">Protochlorophyllide-dependent translocon component 52ic-like isoform X1</fullName>
    </submittedName>
</protein>
<name>A0A2P2KPD4_RHIMU</name>
<evidence type="ECO:0000256" key="13">
    <source>
        <dbReference type="ARBA" id="ARBA00023136"/>
    </source>
</evidence>
<dbReference type="PANTHER" id="PTHR21266">
    <property type="entry name" value="IRON-SULFUR DOMAIN CONTAINING PROTEIN"/>
    <property type="match status" value="1"/>
</dbReference>
<dbReference type="Gene3D" id="3.90.380.10">
    <property type="entry name" value="Naphthalene 1,2-dioxygenase Alpha Subunit, Chain A, domain 1"/>
    <property type="match status" value="1"/>
</dbReference>
<evidence type="ECO:0000256" key="4">
    <source>
        <dbReference type="ARBA" id="ARBA00022640"/>
    </source>
</evidence>
<keyword evidence="4" id="KW-0934">Plastid</keyword>
<dbReference type="GO" id="GO:0051537">
    <property type="term" value="F:2 iron, 2 sulfur cluster binding"/>
    <property type="evidence" value="ECO:0007669"/>
    <property type="project" value="UniProtKB-KW"/>
</dbReference>
<evidence type="ECO:0000256" key="5">
    <source>
        <dbReference type="ARBA" id="ARBA00022692"/>
    </source>
</evidence>
<evidence type="ECO:0000313" key="16">
    <source>
        <dbReference type="EMBL" id="MBX07585.1"/>
    </source>
</evidence>
<keyword evidence="8" id="KW-0809">Transit peptide</keyword>
<dbReference type="Pfam" id="PF00355">
    <property type="entry name" value="Rieske"/>
    <property type="match status" value="1"/>
</dbReference>
<evidence type="ECO:0000256" key="11">
    <source>
        <dbReference type="ARBA" id="ARBA00023004"/>
    </source>
</evidence>
<organism evidence="16">
    <name type="scientific">Rhizophora mucronata</name>
    <name type="common">Asiatic mangrove</name>
    <dbReference type="NCBI Taxonomy" id="61149"/>
    <lineage>
        <taxon>Eukaryota</taxon>
        <taxon>Viridiplantae</taxon>
        <taxon>Streptophyta</taxon>
        <taxon>Embryophyta</taxon>
        <taxon>Tracheophyta</taxon>
        <taxon>Spermatophyta</taxon>
        <taxon>Magnoliopsida</taxon>
        <taxon>eudicotyledons</taxon>
        <taxon>Gunneridae</taxon>
        <taxon>Pentapetalae</taxon>
        <taxon>rosids</taxon>
        <taxon>fabids</taxon>
        <taxon>Malpighiales</taxon>
        <taxon>Rhizophoraceae</taxon>
        <taxon>Rhizophora</taxon>
    </lineage>
</organism>
<evidence type="ECO:0000256" key="9">
    <source>
        <dbReference type="ARBA" id="ARBA00022989"/>
    </source>
</evidence>
<dbReference type="Gene3D" id="2.102.10.10">
    <property type="entry name" value="Rieske [2Fe-2S] iron-sulphur domain"/>
    <property type="match status" value="1"/>
</dbReference>
<keyword evidence="10" id="KW-0560">Oxidoreductase</keyword>
<keyword evidence="13" id="KW-0472">Membrane</keyword>
<dbReference type="CDD" id="cd03480">
    <property type="entry name" value="Rieske_RO_Alpha_PaO"/>
    <property type="match status" value="1"/>
</dbReference>
<dbReference type="AlphaFoldDB" id="A0A2P2KPD4"/>
<dbReference type="SUPFAM" id="SSF55961">
    <property type="entry name" value="Bet v1-like"/>
    <property type="match status" value="1"/>
</dbReference>
<dbReference type="GO" id="GO:0016020">
    <property type="term" value="C:membrane"/>
    <property type="evidence" value="ECO:0007669"/>
    <property type="project" value="UniProtKB-SubCell"/>
</dbReference>
<reference evidence="16" key="1">
    <citation type="submission" date="2018-02" db="EMBL/GenBank/DDBJ databases">
        <title>Rhizophora mucronata_Transcriptome.</title>
        <authorList>
            <person name="Meera S.P."/>
            <person name="Sreeshan A."/>
            <person name="Augustine A."/>
        </authorList>
    </citation>
    <scope>NUCLEOTIDE SEQUENCE</scope>
    <source>
        <tissue evidence="16">Leaf</tissue>
    </source>
</reference>
<dbReference type="SUPFAM" id="SSF50022">
    <property type="entry name" value="ISP domain"/>
    <property type="match status" value="1"/>
</dbReference>
<dbReference type="PROSITE" id="PS51296">
    <property type="entry name" value="RIESKE"/>
    <property type="match status" value="1"/>
</dbReference>
<keyword evidence="5" id="KW-0812">Transmembrane</keyword>
<dbReference type="PANTHER" id="PTHR21266:SF32">
    <property type="entry name" value="CHOLESTEROL 7-DESATURASE NVD"/>
    <property type="match status" value="1"/>
</dbReference>
<evidence type="ECO:0000256" key="7">
    <source>
        <dbReference type="ARBA" id="ARBA00022723"/>
    </source>
</evidence>
<keyword evidence="12" id="KW-0411">Iron-sulfur</keyword>
<dbReference type="GO" id="GO:0010277">
    <property type="term" value="F:chlorophyllide a oxygenase activity"/>
    <property type="evidence" value="ECO:0007669"/>
    <property type="project" value="InterPro"/>
</dbReference>
<evidence type="ECO:0000256" key="8">
    <source>
        <dbReference type="ARBA" id="ARBA00022946"/>
    </source>
</evidence>
<dbReference type="EMBL" id="GGEC01027101">
    <property type="protein sequence ID" value="MBX07585.1"/>
    <property type="molecule type" value="Transcribed_RNA"/>
</dbReference>
<evidence type="ECO:0000256" key="14">
    <source>
        <dbReference type="SAM" id="MobiDB-lite"/>
    </source>
</evidence>
<evidence type="ECO:0000256" key="6">
    <source>
        <dbReference type="ARBA" id="ARBA00022714"/>
    </source>
</evidence>
<dbReference type="Pfam" id="PF08417">
    <property type="entry name" value="PaO"/>
    <property type="match status" value="1"/>
</dbReference>
<keyword evidence="7" id="KW-0479">Metal-binding</keyword>
<comment type="subcellular location">
    <subcellularLocation>
        <location evidence="2">Membrane</location>
    </subcellularLocation>
    <subcellularLocation>
        <location evidence="1">Plastid</location>
        <location evidence="1">Chloroplast</location>
    </subcellularLocation>
</comment>
<dbReference type="InterPro" id="IPR036922">
    <property type="entry name" value="Rieske_2Fe-2S_sf"/>
</dbReference>
<dbReference type="GO" id="GO:0046872">
    <property type="term" value="F:metal ion binding"/>
    <property type="evidence" value="ECO:0007669"/>
    <property type="project" value="UniProtKB-KW"/>
</dbReference>
<keyword evidence="9" id="KW-1133">Transmembrane helix</keyword>
<dbReference type="GO" id="GO:0009507">
    <property type="term" value="C:chloroplast"/>
    <property type="evidence" value="ECO:0007669"/>
    <property type="project" value="UniProtKB-SubCell"/>
</dbReference>
<evidence type="ECO:0000259" key="15">
    <source>
        <dbReference type="PROSITE" id="PS51296"/>
    </source>
</evidence>
<keyword evidence="6" id="KW-0001">2Fe-2S</keyword>